<keyword evidence="2" id="KW-1185">Reference proteome</keyword>
<gene>
    <name evidence="1" type="ORF">Back11_17800</name>
</gene>
<dbReference type="Proteomes" id="UP000275368">
    <property type="component" value="Chromosome"/>
</dbReference>
<dbReference type="AlphaFoldDB" id="A0A3G9IWB0"/>
<organism evidence="1 2">
    <name type="scientific">Paenibacillus baekrokdamisoli</name>
    <dbReference type="NCBI Taxonomy" id="1712516"/>
    <lineage>
        <taxon>Bacteria</taxon>
        <taxon>Bacillati</taxon>
        <taxon>Bacillota</taxon>
        <taxon>Bacilli</taxon>
        <taxon>Bacillales</taxon>
        <taxon>Paenibacillaceae</taxon>
        <taxon>Paenibacillus</taxon>
    </lineage>
</organism>
<reference evidence="1 2" key="1">
    <citation type="submission" date="2018-11" db="EMBL/GenBank/DDBJ databases">
        <title>Complete genome sequence of Paenibacillus baekrokdamisoli strain KCTC 33723.</title>
        <authorList>
            <person name="Kang S.W."/>
            <person name="Lee K.C."/>
            <person name="Kim K.K."/>
            <person name="Kim J.S."/>
            <person name="Kim D.S."/>
            <person name="Ko S.H."/>
            <person name="Yang S.H."/>
            <person name="Lee J.S."/>
        </authorList>
    </citation>
    <scope>NUCLEOTIDE SEQUENCE [LARGE SCALE GENOMIC DNA]</scope>
    <source>
        <strain evidence="1 2">KCTC 33723</strain>
    </source>
</reference>
<name>A0A3G9IWB0_9BACL</name>
<dbReference type="EMBL" id="AP019308">
    <property type="protein sequence ID" value="BBH20435.1"/>
    <property type="molecule type" value="Genomic_DNA"/>
</dbReference>
<proteinExistence type="predicted"/>
<dbReference type="OrthoDB" id="9148269at2"/>
<sequence>MEKRDHHYIPQFYLRYFTDPNVPAKYEPYLWVIDLKEKTLKKKAPNNIGYIKGFNDIKDENGDLTTIVEDDFGKIEDISARILRKIL</sequence>
<accession>A0A3G9IWB0</accession>
<dbReference type="InterPro" id="IPR025332">
    <property type="entry name" value="DUF4238"/>
</dbReference>
<dbReference type="Pfam" id="PF14022">
    <property type="entry name" value="DUF4238"/>
    <property type="match status" value="1"/>
</dbReference>
<dbReference type="KEGG" id="pbk:Back11_17800"/>
<protein>
    <submittedName>
        <fullName evidence="1">Uncharacterized protein</fullName>
    </submittedName>
</protein>
<evidence type="ECO:0000313" key="1">
    <source>
        <dbReference type="EMBL" id="BBH20435.1"/>
    </source>
</evidence>
<evidence type="ECO:0000313" key="2">
    <source>
        <dbReference type="Proteomes" id="UP000275368"/>
    </source>
</evidence>